<dbReference type="SUPFAM" id="SSF52343">
    <property type="entry name" value="Ferredoxin reductase-like, C-terminal NADP-linked domain"/>
    <property type="match status" value="1"/>
</dbReference>
<sequence>MATTTTTGAATTATGRPEQLLLRVREVQVAAPDVRSVVLEALDGATLPSFTPGSHLVLDCGGRRNAYSLTGPTLEPRSYAVSVLHQRDGRGGSTWVHEQLAAGQVVSASPPRSAFPPVLTARHHLLVAGGIGVTAMLSHVRAALRWQRSFTLLYSYREGTAAHLAELRELCGGRLHEMRGRAATRRNLRAALAGQPLGTHLYTCGPPGLLDTVAELAREAGWPDERVHAERFAVDELPPGRPFTAHLARSGRLVGVPSGTSLLQALEEAGVAVPNRCRQGVCGECRLGVRAGRVEHRDLYLGPAERGAGDSVMACVSRGLDDTLELDL</sequence>
<dbReference type="InterPro" id="IPR054582">
    <property type="entry name" value="DmmA-like_N"/>
</dbReference>
<dbReference type="Gene3D" id="3.10.20.30">
    <property type="match status" value="1"/>
</dbReference>
<dbReference type="CDD" id="cd06185">
    <property type="entry name" value="PDR_like"/>
    <property type="match status" value="1"/>
</dbReference>
<dbReference type="InterPro" id="IPR039261">
    <property type="entry name" value="FNR_nucleotide-bd"/>
</dbReference>
<dbReference type="Proteomes" id="UP001501195">
    <property type="component" value="Unassembled WGS sequence"/>
</dbReference>
<dbReference type="PANTHER" id="PTHR47354">
    <property type="entry name" value="NADH OXIDOREDUCTASE HCR"/>
    <property type="match status" value="1"/>
</dbReference>
<feature type="domain" description="2Fe-2S ferredoxin-type" evidence="8">
    <location>
        <begin position="241"/>
        <end position="328"/>
    </location>
</feature>
<dbReference type="PROSITE" id="PS51384">
    <property type="entry name" value="FAD_FR"/>
    <property type="match status" value="1"/>
</dbReference>
<evidence type="ECO:0000259" key="9">
    <source>
        <dbReference type="PROSITE" id="PS51384"/>
    </source>
</evidence>
<dbReference type="InterPro" id="IPR036010">
    <property type="entry name" value="2Fe-2S_ferredoxin-like_sf"/>
</dbReference>
<dbReference type="SUPFAM" id="SSF54292">
    <property type="entry name" value="2Fe-2S ferredoxin-like"/>
    <property type="match status" value="1"/>
</dbReference>
<dbReference type="SUPFAM" id="SSF63380">
    <property type="entry name" value="Riboflavin synthase domain-like"/>
    <property type="match status" value="1"/>
</dbReference>
<keyword evidence="5" id="KW-0560">Oxidoreductase</keyword>
<name>A0ABP9H6B6_9ACTN</name>
<dbReference type="RefSeq" id="WP_345710295.1">
    <property type="nucleotide sequence ID" value="NZ_BAABIL010000004.1"/>
</dbReference>
<comment type="cofactor">
    <cofactor evidence="1">
        <name>FAD</name>
        <dbReference type="ChEBI" id="CHEBI:57692"/>
    </cofactor>
</comment>
<protein>
    <submittedName>
        <fullName evidence="10">PDR/VanB family oxidoreductase</fullName>
    </submittedName>
</protein>
<dbReference type="PROSITE" id="PS51085">
    <property type="entry name" value="2FE2S_FER_2"/>
    <property type="match status" value="1"/>
</dbReference>
<keyword evidence="6" id="KW-0408">Iron</keyword>
<evidence type="ECO:0000313" key="11">
    <source>
        <dbReference type="Proteomes" id="UP001501195"/>
    </source>
</evidence>
<dbReference type="InterPro" id="IPR001041">
    <property type="entry name" value="2Fe-2S_ferredoxin-type"/>
</dbReference>
<dbReference type="Gene3D" id="2.40.30.10">
    <property type="entry name" value="Translation factors"/>
    <property type="match status" value="1"/>
</dbReference>
<keyword evidence="3" id="KW-0001">2Fe-2S</keyword>
<evidence type="ECO:0000256" key="1">
    <source>
        <dbReference type="ARBA" id="ARBA00001974"/>
    </source>
</evidence>
<gene>
    <name evidence="10" type="ORF">GCM10023225_00540</name>
</gene>
<evidence type="ECO:0000259" key="8">
    <source>
        <dbReference type="PROSITE" id="PS51085"/>
    </source>
</evidence>
<dbReference type="InterPro" id="IPR050415">
    <property type="entry name" value="MRET"/>
</dbReference>
<dbReference type="Gene3D" id="3.40.50.80">
    <property type="entry name" value="Nucleotide-binding domain of ferredoxin-NADP reductase (FNR) module"/>
    <property type="match status" value="1"/>
</dbReference>
<evidence type="ECO:0000256" key="3">
    <source>
        <dbReference type="ARBA" id="ARBA00022714"/>
    </source>
</evidence>
<keyword evidence="7" id="KW-0411">Iron-sulfur</keyword>
<dbReference type="EMBL" id="BAABIL010000004">
    <property type="protein sequence ID" value="GAA4960860.1"/>
    <property type="molecule type" value="Genomic_DNA"/>
</dbReference>
<accession>A0ABP9H6B6</accession>
<dbReference type="InterPro" id="IPR017938">
    <property type="entry name" value="Riboflavin_synthase-like_b-brl"/>
</dbReference>
<dbReference type="InterPro" id="IPR017927">
    <property type="entry name" value="FAD-bd_FR_type"/>
</dbReference>
<evidence type="ECO:0000256" key="7">
    <source>
        <dbReference type="ARBA" id="ARBA00023014"/>
    </source>
</evidence>
<dbReference type="PRINTS" id="PR00409">
    <property type="entry name" value="PHDIOXRDTASE"/>
</dbReference>
<proteinExistence type="predicted"/>
<evidence type="ECO:0000256" key="6">
    <source>
        <dbReference type="ARBA" id="ARBA00023004"/>
    </source>
</evidence>
<evidence type="ECO:0000313" key="10">
    <source>
        <dbReference type="EMBL" id="GAA4960860.1"/>
    </source>
</evidence>
<evidence type="ECO:0000256" key="5">
    <source>
        <dbReference type="ARBA" id="ARBA00023002"/>
    </source>
</evidence>
<evidence type="ECO:0000256" key="2">
    <source>
        <dbReference type="ARBA" id="ARBA00022630"/>
    </source>
</evidence>
<comment type="caution">
    <text evidence="10">The sequence shown here is derived from an EMBL/GenBank/DDBJ whole genome shotgun (WGS) entry which is preliminary data.</text>
</comment>
<dbReference type="CDD" id="cd00207">
    <property type="entry name" value="fer2"/>
    <property type="match status" value="1"/>
</dbReference>
<evidence type="ECO:0000256" key="4">
    <source>
        <dbReference type="ARBA" id="ARBA00022723"/>
    </source>
</evidence>
<dbReference type="Pfam" id="PF00111">
    <property type="entry name" value="Fer2"/>
    <property type="match status" value="1"/>
</dbReference>
<dbReference type="Pfam" id="PF22290">
    <property type="entry name" value="DmmA-like_N"/>
    <property type="match status" value="1"/>
</dbReference>
<organism evidence="10 11">
    <name type="scientific">Kineococcus glutinatus</name>
    <dbReference type="NCBI Taxonomy" id="1070872"/>
    <lineage>
        <taxon>Bacteria</taxon>
        <taxon>Bacillati</taxon>
        <taxon>Actinomycetota</taxon>
        <taxon>Actinomycetes</taxon>
        <taxon>Kineosporiales</taxon>
        <taxon>Kineosporiaceae</taxon>
        <taxon>Kineococcus</taxon>
    </lineage>
</organism>
<keyword evidence="11" id="KW-1185">Reference proteome</keyword>
<dbReference type="InterPro" id="IPR012675">
    <property type="entry name" value="Beta-grasp_dom_sf"/>
</dbReference>
<keyword evidence="2" id="KW-0285">Flavoprotein</keyword>
<dbReference type="PANTHER" id="PTHR47354:SF1">
    <property type="entry name" value="CARNITINE MONOOXYGENASE REDUCTASE SUBUNIT"/>
    <property type="match status" value="1"/>
</dbReference>
<reference evidence="11" key="1">
    <citation type="journal article" date="2019" name="Int. J. Syst. Evol. Microbiol.">
        <title>The Global Catalogue of Microorganisms (GCM) 10K type strain sequencing project: providing services to taxonomists for standard genome sequencing and annotation.</title>
        <authorList>
            <consortium name="The Broad Institute Genomics Platform"/>
            <consortium name="The Broad Institute Genome Sequencing Center for Infectious Disease"/>
            <person name="Wu L."/>
            <person name="Ma J."/>
        </authorList>
    </citation>
    <scope>NUCLEOTIDE SEQUENCE [LARGE SCALE GENOMIC DNA]</scope>
    <source>
        <strain evidence="11">JCM 18126</strain>
    </source>
</reference>
<keyword evidence="4" id="KW-0479">Metal-binding</keyword>
<feature type="domain" description="FAD-binding FR-type" evidence="9">
    <location>
        <begin position="17"/>
        <end position="118"/>
    </location>
</feature>